<evidence type="ECO:0000313" key="5">
    <source>
        <dbReference type="Proteomes" id="UP000019462"/>
    </source>
</evidence>
<dbReference type="InterPro" id="IPR027417">
    <property type="entry name" value="P-loop_NTPase"/>
</dbReference>
<dbReference type="EMBL" id="AWNI01000002">
    <property type="protein sequence ID" value="ETS65137.1"/>
    <property type="molecule type" value="Genomic_DNA"/>
</dbReference>
<feature type="compositionally biased region" description="Low complexity" evidence="2">
    <location>
        <begin position="309"/>
        <end position="318"/>
    </location>
</feature>
<keyword evidence="5" id="KW-1185">Reference proteome</keyword>
<dbReference type="HOGENOM" id="CLU_000739_0_1_1"/>
<dbReference type="Proteomes" id="UP000019462">
    <property type="component" value="Unassembled WGS sequence"/>
</dbReference>
<protein>
    <recommendedName>
        <fullName evidence="3">Nephrocystin 3-like N-terminal domain-containing protein</fullName>
    </recommendedName>
</protein>
<dbReference type="InterPro" id="IPR011990">
    <property type="entry name" value="TPR-like_helical_dom_sf"/>
</dbReference>
<evidence type="ECO:0000256" key="1">
    <source>
        <dbReference type="ARBA" id="ARBA00022737"/>
    </source>
</evidence>
<organism evidence="4 5">
    <name type="scientific">Moesziomyces aphidis</name>
    <name type="common">Pseudozyma aphidis</name>
    <dbReference type="NCBI Taxonomy" id="84754"/>
    <lineage>
        <taxon>Eukaryota</taxon>
        <taxon>Fungi</taxon>
        <taxon>Dikarya</taxon>
        <taxon>Basidiomycota</taxon>
        <taxon>Ustilaginomycotina</taxon>
        <taxon>Ustilaginomycetes</taxon>
        <taxon>Ustilaginales</taxon>
        <taxon>Ustilaginaceae</taxon>
        <taxon>Moesziomyces</taxon>
    </lineage>
</organism>
<dbReference type="PANTHER" id="PTHR10039">
    <property type="entry name" value="AMELOGENIN"/>
    <property type="match status" value="1"/>
</dbReference>
<accession>W3VWC9</accession>
<proteinExistence type="predicted"/>
<dbReference type="Pfam" id="PF24883">
    <property type="entry name" value="NPHP3_N"/>
    <property type="match status" value="1"/>
</dbReference>
<reference evidence="4 5" key="1">
    <citation type="journal article" date="2014" name="Genome Announc.">
        <title>Genome sequence of the basidiomycetous fungus Pseudozyma aphidis DSM70725, an efficient producer of biosurfactant mannosylerythritol lipids.</title>
        <authorList>
            <person name="Lorenz S."/>
            <person name="Guenther M."/>
            <person name="Grumaz C."/>
            <person name="Rupp S."/>
            <person name="Zibek S."/>
            <person name="Sohn K."/>
        </authorList>
    </citation>
    <scope>NUCLEOTIDE SEQUENCE [LARGE SCALE GENOMIC DNA]</scope>
    <source>
        <strain evidence="5">ATCC 32657 / CBS 517.83 / DSM 70725 / JCM 10318 / NBRC 10182 / NRRL Y-7954 / St-0401</strain>
    </source>
</reference>
<feature type="region of interest" description="Disordered" evidence="2">
    <location>
        <begin position="645"/>
        <end position="669"/>
    </location>
</feature>
<gene>
    <name evidence="4" type="ORF">PaG_00195</name>
</gene>
<feature type="region of interest" description="Disordered" evidence="2">
    <location>
        <begin position="1"/>
        <end position="42"/>
    </location>
</feature>
<feature type="region of interest" description="Disordered" evidence="2">
    <location>
        <begin position="507"/>
        <end position="527"/>
    </location>
</feature>
<feature type="compositionally biased region" description="Low complexity" evidence="2">
    <location>
        <begin position="14"/>
        <end position="25"/>
    </location>
</feature>
<feature type="region of interest" description="Disordered" evidence="2">
    <location>
        <begin position="442"/>
        <end position="470"/>
    </location>
</feature>
<feature type="region of interest" description="Disordered" evidence="2">
    <location>
        <begin position="300"/>
        <end position="321"/>
    </location>
</feature>
<name>W3VWC9_MOEAP</name>
<evidence type="ECO:0000259" key="3">
    <source>
        <dbReference type="Pfam" id="PF24883"/>
    </source>
</evidence>
<dbReference type="Gene3D" id="1.25.40.10">
    <property type="entry name" value="Tetratricopeptide repeat domain"/>
    <property type="match status" value="1"/>
</dbReference>
<keyword evidence="1" id="KW-0677">Repeat</keyword>
<dbReference type="SUPFAM" id="SSF52540">
    <property type="entry name" value="P-loop containing nucleoside triphosphate hydrolases"/>
    <property type="match status" value="1"/>
</dbReference>
<dbReference type="InterPro" id="IPR056884">
    <property type="entry name" value="NPHP3-like_N"/>
</dbReference>
<dbReference type="OrthoDB" id="2546325at2759"/>
<sequence length="2622" mass="296570">MNDEHAAASWPHLSTSASTTASNTAPPTPPSHRAPASAKDEFDEQTGLPALHLLNMACDDAVSDGSDEADGFFALDMDVSIDESLDASSASAHAHPALRRASECTYSSSPLQNVGLDPVIACRSRTSPTHSDTPAVAETASPASFGPIAPEVDQKGNLEYKLKILPPSRERFDRLATQLKWRLLEGGGVAVYEIGVLDDGTLIGLDPDSMKDSLKLLALMAGEVGAECNVHRVLALERIAAASELSLRALAPQEAVECLQPYIASASAAEAELQEDVRKQLMHEGKAGMYSFDIAEQQQQHMPTALHPSPSKMASRSSSNKRTLDVDASTVVYLPSKEEKRLMRAEAQAQAQAQAEAEVEADERSMNKMTRVADSVQPKTARARARTQRHTVSGYESVLAAAGVLSERAARKLLIVEAVRAMQAPTGRSLMHLGLSGLQAQAHGKRVHAPTATDRSLTARSSAPVSALPPARVQLSRNAPWVPRVQLQPGASAIRFERRWDYPQSLRLTRHTQSSKSPTPPTSALPLNHMWEQPISARSQPWMDSCLYNQAPTRSRRSESPPPLVKSLLYTPTLYPHLETQSSPLHFPVGLMNVLGLGRNTLQKLSRSTSGASMSNLAEADVDVDAPVKPHFGRTESHLTALTESSDTATMQLDDTPLTTPSVTDHQPSFLTMHQPSIDIRRGLVVLIDDLTDQHFVDCDLECFLESLAHERLLHMPRKNSAWDKVLRQAEEIGAQLNHFSHLAADEHSLKTSLVAIRLLLQVGHHQAHALRPLFELLSHVAHLLIRSLHTSTPYQAHSQPLRSLLHSLFSRYMSLSADLARHVRSRMNRLSPTSSESIDIGAHFADAIDAIDLDRIRLDRLVWRLALVQHAVHPAVATLDILHHLEGKSAPSLKSRLFASLKRQATVEPETCEWFQTPLLGFLRGRDDVLQITGKPGTGKSSLAVWTQERLRRTLGRKSYDVLLIDQHDSHSLVDLAKSLLAQIWHHNIGDVELHSDLAHVISHDHDDDSLAQALWDVLANTLARITYDNDMLLLVDGLSTRHNKAFQQLRQCVERSPRARMVTFGGACADDLPDYKITRDVNAKDLAVYLRNGLSSQGVPHDETLIESLLERASGSFLWAYLYLELLRLHPTEDKDCTLDVHRLLHEHAKHLGEAGERLVQLMLIARRPLCWTELEALMRPDMLEAARASPHASIFFQEISGHLHFRHATIRSFAREHLLNDEQMVHRRMLRRLLVSVAAEFTDVALPRLELLSAKELDAAIHAGSAVEYTVLFWHHHFERSGLEAKELADWFPRSTQFALLEWSYWNHHRHIDHHKLGLEVRKACFGKDHLSVMQMYLALACIHRGHHQLSEAAEYFFYACKLGQEGKCIDRFSLVVTMCASLFLTCTETLVFVERTELCTMREHMIRFTIEICRRQHGEHSEQVIHWYQVLIQLLVGIKDHAAVIIVYRELYHIFLHLHGPRHERTKHICNEMAGLEIVVHGQDTELIDTYVTSILETVDEEEDEHEHDARILVLLRLARGYAKHHHHWHHACRLYLTIWRRLGEICRRQWSLDMVLLKIDVCIEYAKLLHAHGSVAEAHDILVVLWAEFHHHECKEYDIIIRLKQLGLVLRSFGLLSVCYEIFVKLFGWFKGCGRPYDDEAHEVTVIVTEVTEEIEEVTRKTKTTTKITITETVTREVFETHYERCIRTKKGDKHLYKACLLLINQLIACSKYEEIEIVVTRTIELAWSAFLDVSVDISIPGEHVREILLLVGQLAHCHRKRGHYDVAERYYLRIWWACRHSFAMDHEHVTHAFWALIGFYEDHYRYDKVIELYVEVLELYRAHCGAHHTLTLQLMYKLGRLCKRMGSHNYIQYFIDIYTVLEAHHGHCHPDAWEAAWEICEWRFDHCHWGSLLEICGTLWQVFVHGGHDDGHHHHDFFTADVIMVLYERYVKGLEVHVGFHFEEHYKLTIELRDVIKVRFGVDHTLLIRALIALAKICEYSEEHHHEAVTLYEEVITRTRTVTVETITEEEVTVVKKRLTKVYVTIIEKGGHHHHPELGENALRICMEMYLQLKAELGCWHELTLFALEKVLIIHFALGGEHHHAQILVLLQATVVQVLGTCHESMVLHRVAIHMSKMLIRFKVAAWAISLLCKLQHLIVLPDMPCEHDHDIEWTHAHGTEKMSLVFIVACLHSLGHYEERSFSEVMAAVLLEMQLYRQYSYESRREVVEMVVLLQATARLHCFWHAVGRTALCRSILSQVLVHFRASELGDCLANEVSDEVVIVLLEAVLSHTDGEKHVKDVAYLFCHAVNHRVSQLLEAGDFSTAHELAKCGLKLARHHRFYHKHVALGYKLAEYMAGIDVPASTSKKLSRAMRQTSRAITDEVLCALREAEIELVSLRFDDVRGLVRLLGAQSNYSSLEAVLEQLWRSREVQRSWEPATVVSVGHALVHAHVAAGHLDAALSLCDTLCYNLRHSGDGLDDEAEVLREVDEDGTSELFERWAGKQLQMLRFAYARNGGFANSSSTYRDLFASLATRGLDCHHEAWELHAGDEHAQPHTGGYVAPDNWFLLSTTAVAQPGHADAHAHVHAHKDKPSMRRGRHSLTDIVLRRSRGCRVSAADKMHGARTSLPAQAA</sequence>
<evidence type="ECO:0000256" key="2">
    <source>
        <dbReference type="SAM" id="MobiDB-lite"/>
    </source>
</evidence>
<feature type="domain" description="Nephrocystin 3-like N-terminal" evidence="3">
    <location>
        <begin position="912"/>
        <end position="1041"/>
    </location>
</feature>
<evidence type="ECO:0000313" key="4">
    <source>
        <dbReference type="EMBL" id="ETS65137.1"/>
    </source>
</evidence>
<comment type="caution">
    <text evidence="4">The sequence shown here is derived from an EMBL/GenBank/DDBJ whole genome shotgun (WGS) entry which is preliminary data.</text>
</comment>
<dbReference type="SUPFAM" id="SSF48452">
    <property type="entry name" value="TPR-like"/>
    <property type="match status" value="1"/>
</dbReference>
<feature type="compositionally biased region" description="Polar residues" evidence="2">
    <location>
        <begin position="453"/>
        <end position="464"/>
    </location>
</feature>
<feature type="region of interest" description="Disordered" evidence="2">
    <location>
        <begin position="125"/>
        <end position="148"/>
    </location>
</feature>